<accession>A0A9X1X4X3</accession>
<dbReference type="Proteomes" id="UP001139450">
    <property type="component" value="Unassembled WGS sequence"/>
</dbReference>
<dbReference type="SUPFAM" id="SSF50952">
    <property type="entry name" value="Soluble quinoprotein glucose dehydrogenase"/>
    <property type="match status" value="1"/>
</dbReference>
<reference evidence="2" key="1">
    <citation type="submission" date="2022-04" db="EMBL/GenBank/DDBJ databases">
        <title>Mucilaginibacter sp. RS28 isolated from freshwater.</title>
        <authorList>
            <person name="Ko S.-R."/>
        </authorList>
    </citation>
    <scope>NUCLEOTIDE SEQUENCE</scope>
    <source>
        <strain evidence="2">RS28</strain>
    </source>
</reference>
<keyword evidence="3" id="KW-1185">Reference proteome</keyword>
<gene>
    <name evidence="2" type="ORF">MUY27_15640</name>
</gene>
<evidence type="ECO:0000313" key="3">
    <source>
        <dbReference type="Proteomes" id="UP001139450"/>
    </source>
</evidence>
<feature type="domain" description="Pyrroloquinoline quinone-dependent pyranose dehydrogenase beta-propeller" evidence="1">
    <location>
        <begin position="51"/>
        <end position="433"/>
    </location>
</feature>
<dbReference type="EMBL" id="JALJEJ010000008">
    <property type="protein sequence ID" value="MCJ8211152.1"/>
    <property type="molecule type" value="Genomic_DNA"/>
</dbReference>
<sequence length="436" mass="47613">MKKSAITAMLSAAVVAGLLSFKCIDHKNGPAEENGQTAQKTEATVESAGLKLPAGFQATIIADNIGRARHIAVTPQGDIYVKLGRAKDGKGIVVLHEGADGKATVKSGFGNFGGTGIYIKNGYLYASSDENVYRYKLNDKNEVINPDQPELIVEGLINRRQHESKSIVLDNDGNLYVNVGAYSNSCQEKDRQRGSLGRKGCPILDSAGGIWQFKADKQKQHYGDGVRYATGLRNVVGLDWNQQLNQLFVMQHGRDQLHDIFPDLYTVKQSAELPAECMYALKKGDNAGWPYMYYDQIQHKKIMAPEYGGDGKKEAEGNFIDPAAAYPGHMAPNGLLFYTGNQFPEKYKNGAFIAFHGSWNRAPEPQAGYFVVFQPFKNGKPSGEWEVFADNFSGSQANTASGAATHRPCGLAQGPDGSIYVTDDSKGTVFKISYKK</sequence>
<dbReference type="Pfam" id="PF22807">
    <property type="entry name" value="TrAA12"/>
    <property type="match status" value="1"/>
</dbReference>
<dbReference type="PANTHER" id="PTHR19328:SF53">
    <property type="entry name" value="MEMBRANE PROTEIN"/>
    <property type="match status" value="1"/>
</dbReference>
<comment type="caution">
    <text evidence="2">The sequence shown here is derived from an EMBL/GenBank/DDBJ whole genome shotgun (WGS) entry which is preliminary data.</text>
</comment>
<protein>
    <submittedName>
        <fullName evidence="2">PQQ-dependent sugar dehydrogenase</fullName>
    </submittedName>
</protein>
<proteinExistence type="predicted"/>
<dbReference type="RefSeq" id="WP_245131503.1">
    <property type="nucleotide sequence ID" value="NZ_JALJEJ010000008.1"/>
</dbReference>
<dbReference type="InterPro" id="IPR054539">
    <property type="entry name" value="Beta-prop_PDH"/>
</dbReference>
<organism evidence="2 3">
    <name type="scientific">Mucilaginibacter straminoryzae</name>
    <dbReference type="NCBI Taxonomy" id="2932774"/>
    <lineage>
        <taxon>Bacteria</taxon>
        <taxon>Pseudomonadati</taxon>
        <taxon>Bacteroidota</taxon>
        <taxon>Sphingobacteriia</taxon>
        <taxon>Sphingobacteriales</taxon>
        <taxon>Sphingobacteriaceae</taxon>
        <taxon>Mucilaginibacter</taxon>
    </lineage>
</organism>
<dbReference type="PANTHER" id="PTHR19328">
    <property type="entry name" value="HEDGEHOG-INTERACTING PROTEIN"/>
    <property type="match status" value="1"/>
</dbReference>
<dbReference type="InterPro" id="IPR011042">
    <property type="entry name" value="6-blade_b-propeller_TolB-like"/>
</dbReference>
<dbReference type="Gene3D" id="2.120.10.30">
    <property type="entry name" value="TolB, C-terminal domain"/>
    <property type="match status" value="1"/>
</dbReference>
<evidence type="ECO:0000259" key="1">
    <source>
        <dbReference type="Pfam" id="PF22807"/>
    </source>
</evidence>
<dbReference type="AlphaFoldDB" id="A0A9X1X4X3"/>
<name>A0A9X1X4X3_9SPHI</name>
<evidence type="ECO:0000313" key="2">
    <source>
        <dbReference type="EMBL" id="MCJ8211152.1"/>
    </source>
</evidence>
<dbReference type="InterPro" id="IPR011041">
    <property type="entry name" value="Quinoprot_gluc/sorb_DH_b-prop"/>
</dbReference>